<protein>
    <submittedName>
        <fullName evidence="1">Uncharacterized protein</fullName>
    </submittedName>
</protein>
<dbReference type="AlphaFoldDB" id="A0A1H8MSQ8"/>
<accession>A0A1H8MSQ8</accession>
<dbReference type="Proteomes" id="UP000199054">
    <property type="component" value="Unassembled WGS sequence"/>
</dbReference>
<organism evidence="1 2">
    <name type="scientific">Paracoccus alcaliphilus</name>
    <dbReference type="NCBI Taxonomy" id="34002"/>
    <lineage>
        <taxon>Bacteria</taxon>
        <taxon>Pseudomonadati</taxon>
        <taxon>Pseudomonadota</taxon>
        <taxon>Alphaproteobacteria</taxon>
        <taxon>Rhodobacterales</taxon>
        <taxon>Paracoccaceae</taxon>
        <taxon>Paracoccus</taxon>
    </lineage>
</organism>
<dbReference type="STRING" id="34002.SAMN04489859_104428"/>
<sequence length="339" mass="38321">MLELDIQAGEPFGDAMARSSLKHDVGIPLDMQRLGLPRDDTWNGERFQVALRGSEERRAVIPWTPAQGVLWMNAGVVDEISLEFVNFHRTRADSPDWTPPEMTHDAPPGPLDDEIEAIVEIYESVLSLAHQPAEPVNCYRNSLEIPRGACERVTMAPGRLSPDELRATLRRFHAKFTHDWQNDPAERNKVAQTLNLGQWWLPNGSLMMLIVMPNRNFGLGEDSDRHPPGLALSLNVAEFFRAGLSRLIPACYDQQAIFPDRMVYSQAQAADIFHGLYDDFYPPTVDGRTMTDPIELARLDWGQFSAGYWSDPATRRGFCELLRELELEAGYEGPFAPFR</sequence>
<name>A0A1H8MSQ8_9RHOB</name>
<dbReference type="RefSeq" id="WP_090616855.1">
    <property type="nucleotide sequence ID" value="NZ_CP067124.1"/>
</dbReference>
<keyword evidence="2" id="KW-1185">Reference proteome</keyword>
<evidence type="ECO:0000313" key="2">
    <source>
        <dbReference type="Proteomes" id="UP000199054"/>
    </source>
</evidence>
<reference evidence="1 2" key="1">
    <citation type="submission" date="2016-10" db="EMBL/GenBank/DDBJ databases">
        <authorList>
            <person name="de Groot N.N."/>
        </authorList>
    </citation>
    <scope>NUCLEOTIDE SEQUENCE [LARGE SCALE GENOMIC DNA]</scope>
    <source>
        <strain evidence="1 2">DSM 8512</strain>
    </source>
</reference>
<evidence type="ECO:0000313" key="1">
    <source>
        <dbReference type="EMBL" id="SEO20274.1"/>
    </source>
</evidence>
<gene>
    <name evidence="1" type="ORF">SAMN04489859_104428</name>
</gene>
<dbReference type="EMBL" id="FODE01000044">
    <property type="protein sequence ID" value="SEO20274.1"/>
    <property type="molecule type" value="Genomic_DNA"/>
</dbReference>
<proteinExistence type="predicted"/>